<evidence type="ECO:0000313" key="3">
    <source>
        <dbReference type="EMBL" id="GMN51065.1"/>
    </source>
</evidence>
<feature type="region of interest" description="Disordered" evidence="1">
    <location>
        <begin position="28"/>
        <end position="51"/>
    </location>
</feature>
<organism evidence="3 4">
    <name type="scientific">Ficus carica</name>
    <name type="common">Common fig</name>
    <dbReference type="NCBI Taxonomy" id="3494"/>
    <lineage>
        <taxon>Eukaryota</taxon>
        <taxon>Viridiplantae</taxon>
        <taxon>Streptophyta</taxon>
        <taxon>Embryophyta</taxon>
        <taxon>Tracheophyta</taxon>
        <taxon>Spermatophyta</taxon>
        <taxon>Magnoliopsida</taxon>
        <taxon>eudicotyledons</taxon>
        <taxon>Gunneridae</taxon>
        <taxon>Pentapetalae</taxon>
        <taxon>rosids</taxon>
        <taxon>fabids</taxon>
        <taxon>Rosales</taxon>
        <taxon>Moraceae</taxon>
        <taxon>Ficeae</taxon>
        <taxon>Ficus</taxon>
    </lineage>
</organism>
<evidence type="ECO:0000313" key="4">
    <source>
        <dbReference type="Proteomes" id="UP001187192"/>
    </source>
</evidence>
<sequence>MLSQTSKRVLEGLASRSPALQVLPRQFHHHHHERVADHSSNPRNVGSFDENASDVGTGLVADPDSCDITKLQIKVDDSTGTIVDVCFKTFGCVSSIASSSLATEWVKGKQMEEAFYIKNTRVTSKMRFMAGGMNCNQIFFLPLITRTNSVPEIAKHLSLPPVKLHCSMLAENAIKAAVEDYKSKRGKSAATPQADA</sequence>
<proteinExistence type="predicted"/>
<feature type="domain" description="NIF system FeS cluster assembly NifU N-terminal" evidence="2">
    <location>
        <begin position="32"/>
        <end position="127"/>
    </location>
</feature>
<accession>A0AA88AF34</accession>
<reference evidence="3" key="1">
    <citation type="submission" date="2023-07" db="EMBL/GenBank/DDBJ databases">
        <title>draft genome sequence of fig (Ficus carica).</title>
        <authorList>
            <person name="Takahashi T."/>
            <person name="Nishimura K."/>
        </authorList>
    </citation>
    <scope>NUCLEOTIDE SEQUENCE</scope>
</reference>
<dbReference type="GO" id="GO:0051536">
    <property type="term" value="F:iron-sulfur cluster binding"/>
    <property type="evidence" value="ECO:0007669"/>
    <property type="project" value="InterPro"/>
</dbReference>
<dbReference type="PANTHER" id="PTHR10093">
    <property type="entry name" value="IRON-SULFUR CLUSTER ASSEMBLY ENZYME NIFU HOMOLOG"/>
    <property type="match status" value="1"/>
</dbReference>
<dbReference type="InterPro" id="IPR002871">
    <property type="entry name" value="NIF_FeS_clus_asmbl_NifU_N"/>
</dbReference>
<dbReference type="AlphaFoldDB" id="A0AA88AF34"/>
<dbReference type="Proteomes" id="UP001187192">
    <property type="component" value="Unassembled WGS sequence"/>
</dbReference>
<feature type="domain" description="NIF system FeS cluster assembly NifU N-terminal" evidence="2">
    <location>
        <begin position="151"/>
        <end position="186"/>
    </location>
</feature>
<gene>
    <name evidence="3" type="ORF">TIFTF001_020215</name>
</gene>
<comment type="caution">
    <text evidence="3">The sequence shown here is derived from an EMBL/GenBank/DDBJ whole genome shotgun (WGS) entry which is preliminary data.</text>
</comment>
<dbReference type="GO" id="GO:0005506">
    <property type="term" value="F:iron ion binding"/>
    <property type="evidence" value="ECO:0007669"/>
    <property type="project" value="InterPro"/>
</dbReference>
<evidence type="ECO:0000259" key="2">
    <source>
        <dbReference type="Pfam" id="PF01592"/>
    </source>
</evidence>
<dbReference type="GO" id="GO:0016226">
    <property type="term" value="P:iron-sulfur cluster assembly"/>
    <property type="evidence" value="ECO:0007669"/>
    <property type="project" value="InterPro"/>
</dbReference>
<dbReference type="Pfam" id="PF01592">
    <property type="entry name" value="NifU_N"/>
    <property type="match status" value="2"/>
</dbReference>
<dbReference type="SUPFAM" id="SSF82649">
    <property type="entry name" value="SufE/NifU"/>
    <property type="match status" value="1"/>
</dbReference>
<protein>
    <recommendedName>
        <fullName evidence="2">NIF system FeS cluster assembly NifU N-terminal domain-containing protein</fullName>
    </recommendedName>
</protein>
<dbReference type="Gene3D" id="3.90.1010.10">
    <property type="match status" value="1"/>
</dbReference>
<dbReference type="EMBL" id="BTGU01000036">
    <property type="protein sequence ID" value="GMN51065.1"/>
    <property type="molecule type" value="Genomic_DNA"/>
</dbReference>
<keyword evidence="4" id="KW-1185">Reference proteome</keyword>
<evidence type="ECO:0000256" key="1">
    <source>
        <dbReference type="SAM" id="MobiDB-lite"/>
    </source>
</evidence>
<dbReference type="CDD" id="cd06664">
    <property type="entry name" value="IscU_like"/>
    <property type="match status" value="1"/>
</dbReference>
<name>A0AA88AF34_FICCA</name>